<comment type="caution">
    <text evidence="2">The sequence shown here is derived from an EMBL/GenBank/DDBJ whole genome shotgun (WGS) entry which is preliminary data.</text>
</comment>
<protein>
    <submittedName>
        <fullName evidence="2">Uncharacterized protein</fullName>
    </submittedName>
</protein>
<dbReference type="Proteomes" id="UP001364617">
    <property type="component" value="Unassembled WGS sequence"/>
</dbReference>
<proteinExistence type="predicted"/>
<feature type="region of interest" description="Disordered" evidence="1">
    <location>
        <begin position="27"/>
        <end position="48"/>
    </location>
</feature>
<evidence type="ECO:0000313" key="2">
    <source>
        <dbReference type="EMBL" id="KAK7160700.1"/>
    </source>
</evidence>
<accession>A0AAN9H9K3</accession>
<reference evidence="2 3" key="1">
    <citation type="submission" date="2024-02" db="EMBL/GenBank/DDBJ databases">
        <title>Chromosome-level genome assembly of the Eurasian Minnow (Phoxinus phoxinus).</title>
        <authorList>
            <person name="Oriowo T.O."/>
            <person name="Martin S."/>
            <person name="Stange M."/>
            <person name="Chrysostomakis Y."/>
            <person name="Brown T."/>
            <person name="Winkler S."/>
            <person name="Kukowka S."/>
            <person name="Myers E.W."/>
            <person name="Bohne A."/>
        </authorList>
    </citation>
    <scope>NUCLEOTIDE SEQUENCE [LARGE SCALE GENOMIC DNA]</scope>
    <source>
        <strain evidence="2">ZFMK-TIS-60720</strain>
        <tissue evidence="2">Whole Organism</tissue>
    </source>
</reference>
<dbReference type="AlphaFoldDB" id="A0AAN9H9K3"/>
<name>A0AAN9H9K3_9TELE</name>
<sequence length="66" mass="7052">MRTQLRDEMKCHFNQVSLQTSGRCVGIGVHSPPSSSAPQSGDGAAEPDLVSEAVHSAEQTFNRLPT</sequence>
<gene>
    <name evidence="2" type="ORF">R3I93_008384</name>
</gene>
<organism evidence="2 3">
    <name type="scientific">Phoxinus phoxinus</name>
    <name type="common">Eurasian minnow</name>
    <dbReference type="NCBI Taxonomy" id="58324"/>
    <lineage>
        <taxon>Eukaryota</taxon>
        <taxon>Metazoa</taxon>
        <taxon>Chordata</taxon>
        <taxon>Craniata</taxon>
        <taxon>Vertebrata</taxon>
        <taxon>Euteleostomi</taxon>
        <taxon>Actinopterygii</taxon>
        <taxon>Neopterygii</taxon>
        <taxon>Teleostei</taxon>
        <taxon>Ostariophysi</taxon>
        <taxon>Cypriniformes</taxon>
        <taxon>Leuciscidae</taxon>
        <taxon>Phoxininae</taxon>
        <taxon>Phoxinus</taxon>
    </lineage>
</organism>
<evidence type="ECO:0000313" key="3">
    <source>
        <dbReference type="Proteomes" id="UP001364617"/>
    </source>
</evidence>
<keyword evidence="3" id="KW-1185">Reference proteome</keyword>
<evidence type="ECO:0000256" key="1">
    <source>
        <dbReference type="SAM" id="MobiDB-lite"/>
    </source>
</evidence>
<dbReference type="EMBL" id="JAYKXH010000008">
    <property type="protein sequence ID" value="KAK7160700.1"/>
    <property type="molecule type" value="Genomic_DNA"/>
</dbReference>